<accession>A0A0D1CAZ7</accession>
<feature type="signal peptide" evidence="2">
    <location>
        <begin position="1"/>
        <end position="29"/>
    </location>
</feature>
<evidence type="ECO:0000313" key="4">
    <source>
        <dbReference type="EMBL" id="KIS70457.1"/>
    </source>
</evidence>
<proteinExistence type="predicted"/>
<feature type="chain" id="PRO_5002228122" description="DUF7729 domain-containing protein" evidence="2">
    <location>
        <begin position="30"/>
        <end position="348"/>
    </location>
</feature>
<dbReference type="GeneID" id="23562568"/>
<keyword evidence="5" id="KW-1185">Reference proteome</keyword>
<dbReference type="KEGG" id="uma:UMAG_01632"/>
<dbReference type="AlphaFoldDB" id="A0A0D1CAZ7"/>
<dbReference type="InParanoid" id="A0A0D1CAZ7"/>
<feature type="domain" description="DUF7729" evidence="3">
    <location>
        <begin position="39"/>
        <end position="160"/>
    </location>
</feature>
<name>A0A0D1CAZ7_MYCMD</name>
<reference evidence="4 5" key="1">
    <citation type="journal article" date="2006" name="Nature">
        <title>Insights from the genome of the biotrophic fungal plant pathogen Ustilago maydis.</title>
        <authorList>
            <person name="Kamper J."/>
            <person name="Kahmann R."/>
            <person name="Bolker M."/>
            <person name="Ma L.J."/>
            <person name="Brefort T."/>
            <person name="Saville B.J."/>
            <person name="Banuett F."/>
            <person name="Kronstad J.W."/>
            <person name="Gold S.E."/>
            <person name="Muller O."/>
            <person name="Perlin M.H."/>
            <person name="Wosten H.A."/>
            <person name="de Vries R."/>
            <person name="Ruiz-Herrera J."/>
            <person name="Reynaga-Pena C.G."/>
            <person name="Snetselaar K."/>
            <person name="McCann M."/>
            <person name="Perez-Martin J."/>
            <person name="Feldbrugge M."/>
            <person name="Basse C.W."/>
            <person name="Steinberg G."/>
            <person name="Ibeas J.I."/>
            <person name="Holloman W."/>
            <person name="Guzman P."/>
            <person name="Farman M."/>
            <person name="Stajich J.E."/>
            <person name="Sentandreu R."/>
            <person name="Gonzalez-Prieto J.M."/>
            <person name="Kennell J.C."/>
            <person name="Molina L."/>
            <person name="Schirawski J."/>
            <person name="Mendoza-Mendoza A."/>
            <person name="Greilinger D."/>
            <person name="Munch K."/>
            <person name="Rossel N."/>
            <person name="Scherer M."/>
            <person name="Vranes M."/>
            <person name="Ladendorf O."/>
            <person name="Vincon V."/>
            <person name="Fuchs U."/>
            <person name="Sandrock B."/>
            <person name="Meng S."/>
            <person name="Ho E.C."/>
            <person name="Cahill M.J."/>
            <person name="Boyce K.J."/>
            <person name="Klose J."/>
            <person name="Klosterman S.J."/>
            <person name="Deelstra H.J."/>
            <person name="Ortiz-Castellanos L."/>
            <person name="Li W."/>
            <person name="Sanchez-Alonso P."/>
            <person name="Schreier P.H."/>
            <person name="Hauser-Hahn I."/>
            <person name="Vaupel M."/>
            <person name="Koopmann E."/>
            <person name="Friedrich G."/>
            <person name="Voss H."/>
            <person name="Schluter T."/>
            <person name="Margolis J."/>
            <person name="Platt D."/>
            <person name="Swimmer C."/>
            <person name="Gnirke A."/>
            <person name="Chen F."/>
            <person name="Vysotskaia V."/>
            <person name="Mannhaupt G."/>
            <person name="Guldener U."/>
            <person name="Munsterkotter M."/>
            <person name="Haase D."/>
            <person name="Oesterheld M."/>
            <person name="Mewes H.W."/>
            <person name="Mauceli E.W."/>
            <person name="DeCaprio D."/>
            <person name="Wade C.M."/>
            <person name="Butler J."/>
            <person name="Young S."/>
            <person name="Jaffe D.B."/>
            <person name="Calvo S."/>
            <person name="Nusbaum C."/>
            <person name="Galagan J."/>
            <person name="Birren B.W."/>
        </authorList>
    </citation>
    <scope>NUCLEOTIDE SEQUENCE [LARGE SCALE GENOMIC DNA]</scope>
    <source>
        <strain evidence="5">DSM 14603 / FGSC 9021 / UM521</strain>
    </source>
</reference>
<feature type="compositionally biased region" description="Acidic residues" evidence="1">
    <location>
        <begin position="178"/>
        <end position="200"/>
    </location>
</feature>
<dbReference type="OrthoDB" id="5588482at2759"/>
<dbReference type="OMA" id="TTCTRNI"/>
<evidence type="ECO:0000256" key="2">
    <source>
        <dbReference type="SAM" id="SignalP"/>
    </source>
</evidence>
<dbReference type="Pfam" id="PF24855">
    <property type="entry name" value="DUF7729"/>
    <property type="match status" value="1"/>
</dbReference>
<protein>
    <recommendedName>
        <fullName evidence="3">DUF7729 domain-containing protein</fullName>
    </recommendedName>
</protein>
<dbReference type="STRING" id="237631.A0A0D1CAZ7"/>
<dbReference type="eggNOG" id="ENOG502S2I3">
    <property type="taxonomic scope" value="Eukaryota"/>
</dbReference>
<gene>
    <name evidence="4" type="ORF">UMAG_01632</name>
</gene>
<evidence type="ECO:0000313" key="5">
    <source>
        <dbReference type="Proteomes" id="UP000000561"/>
    </source>
</evidence>
<feature type="region of interest" description="Disordered" evidence="1">
    <location>
        <begin position="164"/>
        <end position="200"/>
    </location>
</feature>
<evidence type="ECO:0000256" key="1">
    <source>
        <dbReference type="SAM" id="MobiDB-lite"/>
    </source>
</evidence>
<sequence>MKSVNLPTAAGSLAAALLLIGSSVAPVAAQSAATNVSAIPSNISATCTTFLSTLNSDSQLDACTKPLLAATKLYSSNSTDSAAQLDSTLADLCSSNTGCDADIIRQRLDEFWQNCHTDLQSNNAVVQAMYDNLYMITPLVNSICSKDEKNDYCLKTIAKAAASSSRVPSSNRRRDLADDQDQDDKEADDDDNDDDDDDEGDTVAELIKRQSSTTTTAAGENLGGLYNETEITGKSNTNAAFLFISSSSPKAILCSVCTQNILASYIKFETSIPYAIGLRTSKILAPQSDIYKAAKTDCGHDFVAQVNKIANTTQFAAVVSSAPFAGARSGVAALATLAASAVVALVAL</sequence>
<dbReference type="EMBL" id="CM003142">
    <property type="protein sequence ID" value="KIS70457.1"/>
    <property type="molecule type" value="Genomic_DNA"/>
</dbReference>
<dbReference type="Proteomes" id="UP000000561">
    <property type="component" value="Chromosome 3"/>
</dbReference>
<organism evidence="4 5">
    <name type="scientific">Mycosarcoma maydis</name>
    <name type="common">Corn smut fungus</name>
    <name type="synonym">Ustilago maydis</name>
    <dbReference type="NCBI Taxonomy" id="5270"/>
    <lineage>
        <taxon>Eukaryota</taxon>
        <taxon>Fungi</taxon>
        <taxon>Dikarya</taxon>
        <taxon>Basidiomycota</taxon>
        <taxon>Ustilaginomycotina</taxon>
        <taxon>Ustilaginomycetes</taxon>
        <taxon>Ustilaginales</taxon>
        <taxon>Ustilaginaceae</taxon>
        <taxon>Mycosarcoma</taxon>
    </lineage>
</organism>
<keyword evidence="2" id="KW-0732">Signal</keyword>
<dbReference type="RefSeq" id="XP_011387621.1">
    <property type="nucleotide sequence ID" value="XM_011389319.1"/>
</dbReference>
<evidence type="ECO:0000259" key="3">
    <source>
        <dbReference type="Pfam" id="PF24855"/>
    </source>
</evidence>
<dbReference type="VEuPathDB" id="FungiDB:UMAG_01632"/>
<dbReference type="InterPro" id="IPR056146">
    <property type="entry name" value="DUF7729"/>
</dbReference>